<dbReference type="PANTHER" id="PTHR47313:SF1">
    <property type="entry name" value="RIBOSOMAL RNA LARGE SUBUNIT METHYLTRANSFERASE K_L"/>
    <property type="match status" value="1"/>
</dbReference>
<dbReference type="CDD" id="cd11715">
    <property type="entry name" value="THUMP_AdoMetMT"/>
    <property type="match status" value="1"/>
</dbReference>
<evidence type="ECO:0000313" key="7">
    <source>
        <dbReference type="Proteomes" id="UP000042527"/>
    </source>
</evidence>
<dbReference type="InterPro" id="IPR054170">
    <property type="entry name" value="RlmL_1st"/>
</dbReference>
<evidence type="ECO:0000259" key="4">
    <source>
        <dbReference type="Pfam" id="PF02926"/>
    </source>
</evidence>
<dbReference type="Gene3D" id="3.40.50.150">
    <property type="entry name" value="Vaccinia Virus protein VP39"/>
    <property type="match status" value="1"/>
</dbReference>
<evidence type="ECO:0000313" key="6">
    <source>
        <dbReference type="EMBL" id="CEM61471.1"/>
    </source>
</evidence>
<keyword evidence="2" id="KW-0808">Transferase</keyword>
<evidence type="ECO:0000259" key="3">
    <source>
        <dbReference type="Pfam" id="PF01170"/>
    </source>
</evidence>
<dbReference type="Pfam" id="PF22020">
    <property type="entry name" value="RlmL_1st"/>
    <property type="match status" value="1"/>
</dbReference>
<evidence type="ECO:0000259" key="5">
    <source>
        <dbReference type="Pfam" id="PF22020"/>
    </source>
</evidence>
<proteinExistence type="predicted"/>
<evidence type="ECO:0000256" key="2">
    <source>
        <dbReference type="ARBA" id="ARBA00022679"/>
    </source>
</evidence>
<protein>
    <submittedName>
        <fullName evidence="6">Uncharacterized protein</fullName>
    </submittedName>
</protein>
<dbReference type="Proteomes" id="UP000042527">
    <property type="component" value="Unassembled WGS sequence"/>
</dbReference>
<dbReference type="InterPro" id="IPR002052">
    <property type="entry name" value="DNA_methylase_N6_adenine_CS"/>
</dbReference>
<dbReference type="InterPro" id="IPR029063">
    <property type="entry name" value="SAM-dependent_MTases_sf"/>
</dbReference>
<organism evidence="6 7">
    <name type="scientific">Treponema phagedenis</name>
    <dbReference type="NCBI Taxonomy" id="162"/>
    <lineage>
        <taxon>Bacteria</taxon>
        <taxon>Pseudomonadati</taxon>
        <taxon>Spirochaetota</taxon>
        <taxon>Spirochaetia</taxon>
        <taxon>Spirochaetales</taxon>
        <taxon>Treponemataceae</taxon>
        <taxon>Treponema</taxon>
    </lineage>
</organism>
<dbReference type="PROSITE" id="PS00092">
    <property type="entry name" value="N6_MTASE"/>
    <property type="match status" value="1"/>
</dbReference>
<feature type="domain" description="Ribosomal RNA large subunit methyltransferase K/L-like methyltransferase" evidence="3">
    <location>
        <begin position="182"/>
        <end position="404"/>
    </location>
</feature>
<accession>A0A0B7GXX7</accession>
<dbReference type="GO" id="GO:0003723">
    <property type="term" value="F:RNA binding"/>
    <property type="evidence" value="ECO:0007669"/>
    <property type="project" value="InterPro"/>
</dbReference>
<gene>
    <name evidence="6" type="ORF">TPHV1_20008</name>
</gene>
<feature type="domain" description="RlmL ferredoxin-like" evidence="5">
    <location>
        <begin position="16"/>
        <end position="78"/>
    </location>
</feature>
<dbReference type="AlphaFoldDB" id="A0A0B7GXX7"/>
<keyword evidence="1" id="KW-0489">Methyltransferase</keyword>
<keyword evidence="7" id="KW-1185">Reference proteome</keyword>
<name>A0A0B7GXX7_TREPH</name>
<dbReference type="Gene3D" id="3.30.2130.30">
    <property type="match status" value="1"/>
</dbReference>
<dbReference type="EMBL" id="CDNC01000012">
    <property type="protein sequence ID" value="CEM61471.1"/>
    <property type="molecule type" value="Genomic_DNA"/>
</dbReference>
<dbReference type="InterPro" id="IPR000241">
    <property type="entry name" value="RlmKL-like_Mtase"/>
</dbReference>
<reference evidence="7" key="1">
    <citation type="submission" date="2015-01" db="EMBL/GenBank/DDBJ databases">
        <authorList>
            <person name="Manzoor Shahid"/>
            <person name="Zubair Saima"/>
        </authorList>
    </citation>
    <scope>NUCLEOTIDE SEQUENCE [LARGE SCALE GENOMIC DNA]</scope>
    <source>
        <strain evidence="7">V1</strain>
    </source>
</reference>
<dbReference type="Pfam" id="PF01170">
    <property type="entry name" value="UPF0020"/>
    <property type="match status" value="1"/>
</dbReference>
<dbReference type="PANTHER" id="PTHR47313">
    <property type="entry name" value="RIBOSOMAL RNA LARGE SUBUNIT METHYLTRANSFERASE K/L"/>
    <property type="match status" value="1"/>
</dbReference>
<dbReference type="InterPro" id="IPR004114">
    <property type="entry name" value="THUMP_dom"/>
</dbReference>
<dbReference type="GO" id="GO:0008990">
    <property type="term" value="F:rRNA (guanine-N2-)-methyltransferase activity"/>
    <property type="evidence" value="ECO:0007669"/>
    <property type="project" value="TreeGrafter"/>
</dbReference>
<evidence type="ECO:0000256" key="1">
    <source>
        <dbReference type="ARBA" id="ARBA00022603"/>
    </source>
</evidence>
<dbReference type="Pfam" id="PF02926">
    <property type="entry name" value="THUMP"/>
    <property type="match status" value="1"/>
</dbReference>
<sequence>MIVQISKNAYSAWMHTFLALCAVGAETILSNELKLSGFKPAAKLPGRVFFTAGAGEAEPLMLSMFRANFYLRTADRIYLVLKTFSAENFDDLFEAVFSIDWQDWFFKDSKITIDKARIYKSTLNSEHAVQSVAHKAICEKLCKVWKMRLLPESGTAFALRIYIEKDRAHVCLDLSGEPLHRRGYRLSGGAAPMRETLAATLLHCLMWKRKFPLHDAFCGSGTIPIEATWFAHNIPPGINRSFMFENFACFDKAKSRALIAQEKEKAIRSIKTDCLVRITGSDKDASMVSLAQKNAERACMIAGRALQSVGDDSKIPRPEFVQADFSDLAAPYPEGILLSNPPYGERLDNKEEALLLYQAMTKLPEAFTGWKLGFITDKPEFESIFAKAGFPLKKKELKGGNLNTCLYIYG</sequence>
<dbReference type="SUPFAM" id="SSF53335">
    <property type="entry name" value="S-adenosyl-L-methionine-dependent methyltransferases"/>
    <property type="match status" value="1"/>
</dbReference>
<feature type="domain" description="THUMP" evidence="4">
    <location>
        <begin position="87"/>
        <end position="171"/>
    </location>
</feature>
<dbReference type="GO" id="GO:0070043">
    <property type="term" value="F:rRNA (guanine-N7-)-methyltransferase activity"/>
    <property type="evidence" value="ECO:0007669"/>
    <property type="project" value="TreeGrafter"/>
</dbReference>